<dbReference type="RefSeq" id="XP_028866577.1">
    <property type="nucleotide sequence ID" value="XM_029010744.1"/>
</dbReference>
<protein>
    <submittedName>
        <fullName evidence="1">Uncharacterized protein</fullName>
    </submittedName>
</protein>
<dbReference type="OrthoDB" id="10438374at2759"/>
<name>A0A2H6KBH1_9APIC</name>
<dbReference type="Proteomes" id="UP000236319">
    <property type="component" value="Unassembled WGS sequence"/>
</dbReference>
<proteinExistence type="predicted"/>
<sequence>MVYNSLTDTPHNLKEGLDWLMALKGVDATNNLKAVGEAIYNLLQSRAVDTTAFEAVKEGEIEDQKSVQNMRGTFIGNKNAGSSGLATSKRLTAGAIAERLGKLVDGCEQFLDSTTAHERYVSAYSSEATWESSCAQDPEACAATLLGIAPMLYTGLQGLRWVSQCASYGGSNSQAAMRMPGMLEALGYNKEEGRSYLTGSYVAWSLRGVDRDTLSILYDLAGF</sequence>
<reference evidence="1 2" key="1">
    <citation type="journal article" date="2017" name="BMC Genomics">
        <title>Whole-genome assembly of Babesia ovata and comparative genomics between closely related pathogens.</title>
        <authorList>
            <person name="Yamagishi J."/>
            <person name="Asada M."/>
            <person name="Hakimi H."/>
            <person name="Tanaka T.Q."/>
            <person name="Sugimoto C."/>
            <person name="Kawazu S."/>
        </authorList>
    </citation>
    <scope>NUCLEOTIDE SEQUENCE [LARGE SCALE GENOMIC DNA]</scope>
    <source>
        <strain evidence="1 2">Miyake</strain>
    </source>
</reference>
<gene>
    <name evidence="1" type="ORF">BOVATA_018270</name>
</gene>
<accession>A0A2H6KBH1</accession>
<dbReference type="EMBL" id="BDSA01000002">
    <property type="protein sequence ID" value="GBE60334.1"/>
    <property type="molecule type" value="Genomic_DNA"/>
</dbReference>
<keyword evidence="2" id="KW-1185">Reference proteome</keyword>
<dbReference type="AlphaFoldDB" id="A0A2H6KBH1"/>
<dbReference type="VEuPathDB" id="PiroplasmaDB:BOVATA_018270"/>
<evidence type="ECO:0000313" key="1">
    <source>
        <dbReference type="EMBL" id="GBE60334.1"/>
    </source>
</evidence>
<comment type="caution">
    <text evidence="1">The sequence shown here is derived from an EMBL/GenBank/DDBJ whole genome shotgun (WGS) entry which is preliminary data.</text>
</comment>
<organism evidence="1 2">
    <name type="scientific">Babesia ovata</name>
    <dbReference type="NCBI Taxonomy" id="189622"/>
    <lineage>
        <taxon>Eukaryota</taxon>
        <taxon>Sar</taxon>
        <taxon>Alveolata</taxon>
        <taxon>Apicomplexa</taxon>
        <taxon>Aconoidasida</taxon>
        <taxon>Piroplasmida</taxon>
        <taxon>Babesiidae</taxon>
        <taxon>Babesia</taxon>
    </lineage>
</organism>
<dbReference type="GeneID" id="39874104"/>
<evidence type="ECO:0000313" key="2">
    <source>
        <dbReference type="Proteomes" id="UP000236319"/>
    </source>
</evidence>